<dbReference type="RefSeq" id="WP_005794546.1">
    <property type="nucleotide sequence ID" value="NZ_JH724215.1"/>
</dbReference>
<proteinExistence type="predicted"/>
<dbReference type="HOGENOM" id="CLU_1393880_0_0_10"/>
<protein>
    <submittedName>
        <fullName evidence="1">Uncharacterized protein</fullName>
    </submittedName>
</protein>
<reference evidence="1 2" key="1">
    <citation type="submission" date="2012-02" db="EMBL/GenBank/DDBJ databases">
        <title>The Genome Sequence of Bacteroides fragilis CL07T12C05.</title>
        <authorList>
            <consortium name="The Broad Institute Genome Sequencing Platform"/>
            <person name="Earl A."/>
            <person name="Ward D."/>
            <person name="Feldgarden M."/>
            <person name="Gevers D."/>
            <person name="Zitomersky N.L."/>
            <person name="Coyne M.J."/>
            <person name="Comstock L.E."/>
            <person name="Young S.K."/>
            <person name="Zeng Q."/>
            <person name="Gargeya S."/>
            <person name="Fitzgerald M."/>
            <person name="Haas B."/>
            <person name="Abouelleil A."/>
            <person name="Alvarado L."/>
            <person name="Arachchi H.M."/>
            <person name="Berlin A."/>
            <person name="Chapman S.B."/>
            <person name="Gearin G."/>
            <person name="Goldberg J."/>
            <person name="Griggs A."/>
            <person name="Gujja S."/>
            <person name="Hansen M."/>
            <person name="Heiman D."/>
            <person name="Howarth C."/>
            <person name="Larimer J."/>
            <person name="Lui A."/>
            <person name="MacDonald P.J.P."/>
            <person name="McCowen C."/>
            <person name="Montmayeur A."/>
            <person name="Murphy C."/>
            <person name="Neiman D."/>
            <person name="Pearson M."/>
            <person name="Priest M."/>
            <person name="Roberts A."/>
            <person name="Saif S."/>
            <person name="Shea T."/>
            <person name="Sisk P."/>
            <person name="Stolte C."/>
            <person name="Sykes S."/>
            <person name="Wortman J."/>
            <person name="Nusbaum C."/>
            <person name="Birren B."/>
        </authorList>
    </citation>
    <scope>NUCLEOTIDE SEQUENCE [LARGE SCALE GENOMIC DNA]</scope>
    <source>
        <strain evidence="1 2">CL07T12C05</strain>
    </source>
</reference>
<comment type="caution">
    <text evidence="1">The sequence shown here is derived from an EMBL/GenBank/DDBJ whole genome shotgun (WGS) entry which is preliminary data.</text>
</comment>
<name>A0A0E2AP87_BACFG</name>
<gene>
    <name evidence="1" type="ORF">HMPREF1056_02010</name>
</gene>
<dbReference type="EMBL" id="AGXN01000012">
    <property type="protein sequence ID" value="EIY96122.1"/>
    <property type="molecule type" value="Genomic_DNA"/>
</dbReference>
<accession>A0A0E2AP87</accession>
<evidence type="ECO:0000313" key="2">
    <source>
        <dbReference type="Proteomes" id="UP000003879"/>
    </source>
</evidence>
<organism evidence="1 2">
    <name type="scientific">Bacteroides fragilis CL07T12C05</name>
    <dbReference type="NCBI Taxonomy" id="997883"/>
    <lineage>
        <taxon>Bacteria</taxon>
        <taxon>Pseudomonadati</taxon>
        <taxon>Bacteroidota</taxon>
        <taxon>Bacteroidia</taxon>
        <taxon>Bacteroidales</taxon>
        <taxon>Bacteroidaceae</taxon>
        <taxon>Bacteroides</taxon>
    </lineage>
</organism>
<dbReference type="PATRIC" id="fig|997883.3.peg.2106"/>
<evidence type="ECO:0000313" key="1">
    <source>
        <dbReference type="EMBL" id="EIY96122.1"/>
    </source>
</evidence>
<sequence>MKTISQMTQKEKAQAILEYTPCKRERKTVLNYLLAVRRNDTEQIEYFEKFGENIRQIILNVQTYERASLFGYISKDLNEHGWLNDMLPIIEKIELDNSNCIHIGKSRNGTYAVAVDWCTGCAGGGSHPSVWDKPVKGYKEAVREGICQLEQQYNKAEFWSVSDKCNFNPKIIHKLKNKLSDLKRQYTQPQQLTLALF</sequence>
<dbReference type="AlphaFoldDB" id="A0A0E2AP87"/>
<dbReference type="Proteomes" id="UP000003879">
    <property type="component" value="Unassembled WGS sequence"/>
</dbReference>